<accession>A0ACC0ITI4</accession>
<keyword evidence="2" id="KW-1185">Reference proteome</keyword>
<evidence type="ECO:0000313" key="1">
    <source>
        <dbReference type="EMBL" id="KAI8028242.1"/>
    </source>
</evidence>
<gene>
    <name evidence="1" type="ORF">LOK49_LG02G03420</name>
</gene>
<protein>
    <submittedName>
        <fullName evidence="1">Uncharacterized protein</fullName>
    </submittedName>
</protein>
<comment type="caution">
    <text evidence="1">The sequence shown here is derived from an EMBL/GenBank/DDBJ whole genome shotgun (WGS) entry which is preliminary data.</text>
</comment>
<sequence>MDRRRWTRSKRRSPILNQGPLDLHLRPAISSPLPLTLWLTTRSILNYQKLGEHSGVRARRLCLARCSVVNQSLCLTWRFPKCLVFEFCWSCTYLRLVLYFRWLYL</sequence>
<organism evidence="1 2">
    <name type="scientific">Camellia lanceoleosa</name>
    <dbReference type="NCBI Taxonomy" id="1840588"/>
    <lineage>
        <taxon>Eukaryota</taxon>
        <taxon>Viridiplantae</taxon>
        <taxon>Streptophyta</taxon>
        <taxon>Embryophyta</taxon>
        <taxon>Tracheophyta</taxon>
        <taxon>Spermatophyta</taxon>
        <taxon>Magnoliopsida</taxon>
        <taxon>eudicotyledons</taxon>
        <taxon>Gunneridae</taxon>
        <taxon>Pentapetalae</taxon>
        <taxon>asterids</taxon>
        <taxon>Ericales</taxon>
        <taxon>Theaceae</taxon>
        <taxon>Camellia</taxon>
    </lineage>
</organism>
<dbReference type="Proteomes" id="UP001060215">
    <property type="component" value="Chromosome 3"/>
</dbReference>
<reference evidence="1 2" key="1">
    <citation type="journal article" date="2022" name="Plant J.">
        <title>Chromosome-level genome of Camellia lanceoleosa provides a valuable resource for understanding genome evolution and self-incompatibility.</title>
        <authorList>
            <person name="Gong W."/>
            <person name="Xiao S."/>
            <person name="Wang L."/>
            <person name="Liao Z."/>
            <person name="Chang Y."/>
            <person name="Mo W."/>
            <person name="Hu G."/>
            <person name="Li W."/>
            <person name="Zhao G."/>
            <person name="Zhu H."/>
            <person name="Hu X."/>
            <person name="Ji K."/>
            <person name="Xiang X."/>
            <person name="Song Q."/>
            <person name="Yuan D."/>
            <person name="Jin S."/>
            <person name="Zhang L."/>
        </authorList>
    </citation>
    <scope>NUCLEOTIDE SEQUENCE [LARGE SCALE GENOMIC DNA]</scope>
    <source>
        <strain evidence="1">SQ_2022a</strain>
    </source>
</reference>
<proteinExistence type="predicted"/>
<evidence type="ECO:0000313" key="2">
    <source>
        <dbReference type="Proteomes" id="UP001060215"/>
    </source>
</evidence>
<dbReference type="EMBL" id="CM045760">
    <property type="protein sequence ID" value="KAI8028242.1"/>
    <property type="molecule type" value="Genomic_DNA"/>
</dbReference>
<name>A0ACC0ITI4_9ERIC</name>